<evidence type="ECO:0000313" key="4">
    <source>
        <dbReference type="Proteomes" id="UP000494363"/>
    </source>
</evidence>
<dbReference type="EMBL" id="CADIKH010000012">
    <property type="protein sequence ID" value="CAB3757418.1"/>
    <property type="molecule type" value="Genomic_DNA"/>
</dbReference>
<dbReference type="RefSeq" id="WP_175227320.1">
    <property type="nucleotide sequence ID" value="NZ_CADIKH010000012.1"/>
</dbReference>
<evidence type="ECO:0000256" key="2">
    <source>
        <dbReference type="SAM" id="SignalP"/>
    </source>
</evidence>
<dbReference type="AlphaFoldDB" id="A0A6J5DTS9"/>
<dbReference type="Proteomes" id="UP000494363">
    <property type="component" value="Unassembled WGS sequence"/>
</dbReference>
<feature type="signal peptide" evidence="2">
    <location>
        <begin position="1"/>
        <end position="21"/>
    </location>
</feature>
<accession>A0A6J5DTS9</accession>
<gene>
    <name evidence="3" type="ORF">LMG29542_03087</name>
</gene>
<keyword evidence="4" id="KW-1185">Reference proteome</keyword>
<evidence type="ECO:0008006" key="5">
    <source>
        <dbReference type="Google" id="ProtNLM"/>
    </source>
</evidence>
<name>A0A6J5DTS9_9BURK</name>
<feature type="chain" id="PRO_5026731451" description="DUF4148 domain-containing protein" evidence="2">
    <location>
        <begin position="22"/>
        <end position="86"/>
    </location>
</feature>
<keyword evidence="2" id="KW-0732">Signal</keyword>
<sequence>MKRSLFAALVLSVLASTSAFAAGGGGIGRAGSYNQPWWSQGSSVPRAEVKAGIAEAHGYSAKSADVGGADPVASQSGHAANGVSGQ</sequence>
<evidence type="ECO:0000256" key="1">
    <source>
        <dbReference type="SAM" id="MobiDB-lite"/>
    </source>
</evidence>
<organism evidence="3 4">
    <name type="scientific">Paraburkholderia humisilvae</name>
    <dbReference type="NCBI Taxonomy" id="627669"/>
    <lineage>
        <taxon>Bacteria</taxon>
        <taxon>Pseudomonadati</taxon>
        <taxon>Pseudomonadota</taxon>
        <taxon>Betaproteobacteria</taxon>
        <taxon>Burkholderiales</taxon>
        <taxon>Burkholderiaceae</taxon>
        <taxon>Paraburkholderia</taxon>
    </lineage>
</organism>
<feature type="region of interest" description="Disordered" evidence="1">
    <location>
        <begin position="62"/>
        <end position="86"/>
    </location>
</feature>
<reference evidence="3 4" key="1">
    <citation type="submission" date="2020-04" db="EMBL/GenBank/DDBJ databases">
        <authorList>
            <person name="De Canck E."/>
        </authorList>
    </citation>
    <scope>NUCLEOTIDE SEQUENCE [LARGE SCALE GENOMIC DNA]</scope>
    <source>
        <strain evidence="3 4">LMG 29542</strain>
    </source>
</reference>
<protein>
    <recommendedName>
        <fullName evidence="5">DUF4148 domain-containing protein</fullName>
    </recommendedName>
</protein>
<proteinExistence type="predicted"/>
<evidence type="ECO:0000313" key="3">
    <source>
        <dbReference type="EMBL" id="CAB3757418.1"/>
    </source>
</evidence>